<keyword evidence="4" id="KW-0804">Transcription</keyword>
<dbReference type="InterPro" id="IPR036390">
    <property type="entry name" value="WH_DNA-bd_sf"/>
</dbReference>
<evidence type="ECO:0000313" key="6">
    <source>
        <dbReference type="EMBL" id="RDH46710.1"/>
    </source>
</evidence>
<name>A0A4P9VXQ6_9GAMM</name>
<dbReference type="Pfam" id="PF03466">
    <property type="entry name" value="LysR_substrate"/>
    <property type="match status" value="1"/>
</dbReference>
<dbReference type="InterPro" id="IPR036388">
    <property type="entry name" value="WH-like_DNA-bd_sf"/>
</dbReference>
<dbReference type="FunFam" id="1.10.10.10:FF:000001">
    <property type="entry name" value="LysR family transcriptional regulator"/>
    <property type="match status" value="1"/>
</dbReference>
<reference evidence="6 7" key="1">
    <citation type="submission" date="2017-04" db="EMBL/GenBank/DDBJ databases">
        <title>Draft genome sequence of Zooshikella ganghwensis VG4 isolated from Red Sea sediments.</title>
        <authorList>
            <person name="Rehman Z."/>
            <person name="Alam I."/>
            <person name="Kamau A."/>
            <person name="Bajic V."/>
            <person name="Leiknes T."/>
        </authorList>
    </citation>
    <scope>NUCLEOTIDE SEQUENCE [LARGE SCALE GENOMIC DNA]</scope>
    <source>
        <strain evidence="6 7">VG4</strain>
    </source>
</reference>
<dbReference type="GO" id="GO:0003700">
    <property type="term" value="F:DNA-binding transcription factor activity"/>
    <property type="evidence" value="ECO:0007669"/>
    <property type="project" value="InterPro"/>
</dbReference>
<keyword evidence="2" id="KW-0805">Transcription regulation</keyword>
<dbReference type="GO" id="GO:0006351">
    <property type="term" value="P:DNA-templated transcription"/>
    <property type="evidence" value="ECO:0007669"/>
    <property type="project" value="TreeGrafter"/>
</dbReference>
<dbReference type="AlphaFoldDB" id="A0A4P9VXQ6"/>
<sequence>MHNPALLDLLHTFKMAAQFMSFTKAGEALHMTQAAVSHRIKRLEEELGFKLFIRLTRKLKLTKEGEQLLVTLTDSLLRIEEEIEDIRRNDLRGLLYIGISPTFAQLWVMPKLARFQQAYPALSLRLRIKASALDFRYEPVDLGIYYGRSDYRGVVVDTLLSEQLVPVCTPEYAERHQLYDNPERLSQCLLLHCSECLDHADPRAEWQQWQQGVGILSSKSCTEYFFNHYHMTLQATLQHMGIAMGRLHLVADYLASGALVTPIQQHVPAGLDYTLIYPREHGARPRYQAFIRWLHDEIMHHTFPSDVVSPL</sequence>
<dbReference type="SUPFAM" id="SSF46785">
    <property type="entry name" value="Winged helix' DNA-binding domain"/>
    <property type="match status" value="1"/>
</dbReference>
<dbReference type="Gene3D" id="1.10.10.10">
    <property type="entry name" value="Winged helix-like DNA-binding domain superfamily/Winged helix DNA-binding domain"/>
    <property type="match status" value="1"/>
</dbReference>
<dbReference type="Gene3D" id="3.40.190.10">
    <property type="entry name" value="Periplasmic binding protein-like II"/>
    <property type="match status" value="2"/>
</dbReference>
<protein>
    <submittedName>
        <fullName evidence="6">LysR family transcriptional regulator</fullName>
    </submittedName>
</protein>
<dbReference type="Pfam" id="PF00126">
    <property type="entry name" value="HTH_1"/>
    <property type="match status" value="1"/>
</dbReference>
<dbReference type="InterPro" id="IPR058163">
    <property type="entry name" value="LysR-type_TF_proteobact-type"/>
</dbReference>
<organism evidence="6 7">
    <name type="scientific">Zooshikella ganghwensis</name>
    <dbReference type="NCBI Taxonomy" id="202772"/>
    <lineage>
        <taxon>Bacteria</taxon>
        <taxon>Pseudomonadati</taxon>
        <taxon>Pseudomonadota</taxon>
        <taxon>Gammaproteobacteria</taxon>
        <taxon>Oceanospirillales</taxon>
        <taxon>Zooshikellaceae</taxon>
        <taxon>Zooshikella</taxon>
    </lineage>
</organism>
<evidence type="ECO:0000256" key="2">
    <source>
        <dbReference type="ARBA" id="ARBA00023015"/>
    </source>
</evidence>
<accession>A0A4P9VXQ6</accession>
<dbReference type="GO" id="GO:0043565">
    <property type="term" value="F:sequence-specific DNA binding"/>
    <property type="evidence" value="ECO:0007669"/>
    <property type="project" value="TreeGrafter"/>
</dbReference>
<evidence type="ECO:0000256" key="1">
    <source>
        <dbReference type="ARBA" id="ARBA00009437"/>
    </source>
</evidence>
<evidence type="ECO:0000256" key="4">
    <source>
        <dbReference type="ARBA" id="ARBA00023163"/>
    </source>
</evidence>
<comment type="similarity">
    <text evidence="1">Belongs to the LysR transcriptional regulatory family.</text>
</comment>
<dbReference type="PANTHER" id="PTHR30537">
    <property type="entry name" value="HTH-TYPE TRANSCRIPTIONAL REGULATOR"/>
    <property type="match status" value="1"/>
</dbReference>
<dbReference type="RefSeq" id="WP_094789394.1">
    <property type="nucleotide sequence ID" value="NZ_NDXW01000001.1"/>
</dbReference>
<keyword evidence="3" id="KW-0238">DNA-binding</keyword>
<evidence type="ECO:0000256" key="3">
    <source>
        <dbReference type="ARBA" id="ARBA00023125"/>
    </source>
</evidence>
<evidence type="ECO:0000259" key="5">
    <source>
        <dbReference type="PROSITE" id="PS50931"/>
    </source>
</evidence>
<dbReference type="PROSITE" id="PS50931">
    <property type="entry name" value="HTH_LYSR"/>
    <property type="match status" value="1"/>
</dbReference>
<dbReference type="InterPro" id="IPR005119">
    <property type="entry name" value="LysR_subst-bd"/>
</dbReference>
<dbReference type="PANTHER" id="PTHR30537:SF32">
    <property type="entry name" value="HTH-TYPE TRANSCRIPTIONAL REGULATOR DSDC"/>
    <property type="match status" value="1"/>
</dbReference>
<dbReference type="InterPro" id="IPR000847">
    <property type="entry name" value="LysR_HTH_N"/>
</dbReference>
<keyword evidence="7" id="KW-1185">Reference proteome</keyword>
<dbReference type="EMBL" id="NDXW01000001">
    <property type="protein sequence ID" value="RDH46710.1"/>
    <property type="molecule type" value="Genomic_DNA"/>
</dbReference>
<dbReference type="SUPFAM" id="SSF53850">
    <property type="entry name" value="Periplasmic binding protein-like II"/>
    <property type="match status" value="1"/>
</dbReference>
<dbReference type="Proteomes" id="UP000257039">
    <property type="component" value="Unassembled WGS sequence"/>
</dbReference>
<dbReference type="CDD" id="cd08432">
    <property type="entry name" value="PBP2_GcdR_TrpI_HvrB_AmpR_like"/>
    <property type="match status" value="1"/>
</dbReference>
<feature type="domain" description="HTH lysR-type" evidence="5">
    <location>
        <begin position="7"/>
        <end position="62"/>
    </location>
</feature>
<proteinExistence type="inferred from homology"/>
<comment type="caution">
    <text evidence="6">The sequence shown here is derived from an EMBL/GenBank/DDBJ whole genome shotgun (WGS) entry which is preliminary data.</text>
</comment>
<dbReference type="PRINTS" id="PR00039">
    <property type="entry name" value="HTHLYSR"/>
</dbReference>
<gene>
    <name evidence="6" type="ORF">B9G39_10760</name>
</gene>
<evidence type="ECO:0000313" key="7">
    <source>
        <dbReference type="Proteomes" id="UP000257039"/>
    </source>
</evidence>